<comment type="caution">
    <text evidence="2">The sequence shown here is derived from an EMBL/GenBank/DDBJ whole genome shotgun (WGS) entry which is preliminary data.</text>
</comment>
<dbReference type="PANTHER" id="PTHR44259">
    <property type="entry name" value="OS07G0183000 PROTEIN-RELATED"/>
    <property type="match status" value="1"/>
</dbReference>
<evidence type="ECO:0000259" key="1">
    <source>
        <dbReference type="Pfam" id="PF03478"/>
    </source>
</evidence>
<dbReference type="Proteomes" id="UP000593562">
    <property type="component" value="Unassembled WGS sequence"/>
</dbReference>
<dbReference type="InParanoid" id="A0A7J7CB29"/>
<organism evidence="2 3">
    <name type="scientific">Tripterygium wilfordii</name>
    <name type="common">Thunder God vine</name>
    <dbReference type="NCBI Taxonomy" id="458696"/>
    <lineage>
        <taxon>Eukaryota</taxon>
        <taxon>Viridiplantae</taxon>
        <taxon>Streptophyta</taxon>
        <taxon>Embryophyta</taxon>
        <taxon>Tracheophyta</taxon>
        <taxon>Spermatophyta</taxon>
        <taxon>Magnoliopsida</taxon>
        <taxon>eudicotyledons</taxon>
        <taxon>Gunneridae</taxon>
        <taxon>Pentapetalae</taxon>
        <taxon>rosids</taxon>
        <taxon>fabids</taxon>
        <taxon>Celastrales</taxon>
        <taxon>Celastraceae</taxon>
        <taxon>Tripterygium</taxon>
    </lineage>
</organism>
<protein>
    <recommendedName>
        <fullName evidence="1">KIB1-4 beta-propeller domain-containing protein</fullName>
    </recommendedName>
</protein>
<accession>A0A7J7CB29</accession>
<evidence type="ECO:0000313" key="2">
    <source>
        <dbReference type="EMBL" id="KAF5731381.1"/>
    </source>
</evidence>
<evidence type="ECO:0000313" key="3">
    <source>
        <dbReference type="Proteomes" id="UP000593562"/>
    </source>
</evidence>
<dbReference type="EMBL" id="JAAARO010000018">
    <property type="protein sequence ID" value="KAF5731381.1"/>
    <property type="molecule type" value="Genomic_DNA"/>
</dbReference>
<sequence length="249" mass="28661">MVLFDGLAFCKLGDKVWTPIHHQRQTWEGYMDALYFKGNFYIVSSNSVTYICDVRASPQPSMTKIEVEQCLLCSFFLVESRGELWKIYCGTGYDSSEDEEEFPEDLHTEDHVINQAEQSGNGDLNCFDKYDLVDHNHYFSSSLKTKYFCVWKLDTVGGSKPSWIDVENLDGVALFLGLNQSFSLSDPRIFGYQENRIYYTDSSRELHKRGWPSGYDTGIFNFRDDTIESLYKTDSKSVKPPAIWVTPKA</sequence>
<name>A0A7J7CB29_TRIWF</name>
<dbReference type="PANTHER" id="PTHR44259:SF15">
    <property type="entry name" value="F-BOX PROTEIN KIB2-RELATED"/>
    <property type="match status" value="1"/>
</dbReference>
<gene>
    <name evidence="2" type="ORF">HS088_TW18G00058</name>
</gene>
<reference evidence="2 3" key="1">
    <citation type="journal article" date="2020" name="Nat. Commun.">
        <title>Genome of Tripterygium wilfordii and identification of cytochrome P450 involved in triptolide biosynthesis.</title>
        <authorList>
            <person name="Tu L."/>
            <person name="Su P."/>
            <person name="Zhang Z."/>
            <person name="Gao L."/>
            <person name="Wang J."/>
            <person name="Hu T."/>
            <person name="Zhou J."/>
            <person name="Zhang Y."/>
            <person name="Zhao Y."/>
            <person name="Liu Y."/>
            <person name="Song Y."/>
            <person name="Tong Y."/>
            <person name="Lu Y."/>
            <person name="Yang J."/>
            <person name="Xu C."/>
            <person name="Jia M."/>
            <person name="Peters R.J."/>
            <person name="Huang L."/>
            <person name="Gao W."/>
        </authorList>
    </citation>
    <scope>NUCLEOTIDE SEQUENCE [LARGE SCALE GENOMIC DNA]</scope>
    <source>
        <strain evidence="3">cv. XIE 37</strain>
        <tissue evidence="2">Leaf</tissue>
    </source>
</reference>
<proteinExistence type="predicted"/>
<dbReference type="InterPro" id="IPR050942">
    <property type="entry name" value="F-box_BR-signaling"/>
</dbReference>
<dbReference type="Pfam" id="PF03478">
    <property type="entry name" value="Beta-prop_KIB1-4"/>
    <property type="match status" value="1"/>
</dbReference>
<dbReference type="InterPro" id="IPR005174">
    <property type="entry name" value="KIB1-4_b-propeller"/>
</dbReference>
<keyword evidence="3" id="KW-1185">Reference proteome</keyword>
<dbReference type="AlphaFoldDB" id="A0A7J7CB29"/>
<feature type="domain" description="KIB1-4 beta-propeller" evidence="1">
    <location>
        <begin position="7"/>
        <end position="221"/>
    </location>
</feature>